<keyword evidence="2" id="KW-0378">Hydrolase</keyword>
<evidence type="ECO:0000313" key="3">
    <source>
        <dbReference type="Proteomes" id="UP001174932"/>
    </source>
</evidence>
<sequence length="549" mass="59206">MTASLIFLNARVLTMDEAAPRAQAVAIGDNRILAVGDREAAMAHADEYTRIVDCNGATLMPGFVESHLHLFSGAYGQTLLQLGDIKGYDAMKAAVEAFAAAKPDEGLLFAQGADYEILGKGTRLDRHALDSMCPDRPLAVMAYDFHTLFANTAALKAAGLLNGRELPVGNEVVMGSDGLATGELREKFALLPVLELRTSGGREMFGMSGLEPPVTPTPAEWREDMETLKSGMRFAASKGITAMHNMDGNRHLMELLRDVEKEGGLLARISVPFHLTREMDLSELDRASAMTSDFTGDTLTCGRVKIFIDGVIESGTASMLDDYSDRPGLKGDPIFDAESFRRAAIEVDRRGLQIAVHAIGDAAVRIALDGYEAAQKANGKRDSRHRIEHIEMIDPADIPRLAELGVIASVQPLHAPVGETPTSRSIGEARAPYAYAWRMLAEAGATVAFSSDWPIVPIDPLLGIQTALTRQPHLPGLPDQRLPLDQVLAAFTRNGAYAGHMEDRTGSLRPGMFADLVLLTDDIEATPAEQIAGLGIRMTVCNGRITHEA</sequence>
<accession>A0ABT8YNT2</accession>
<dbReference type="InterPro" id="IPR011059">
    <property type="entry name" value="Metal-dep_hydrolase_composite"/>
</dbReference>
<dbReference type="CDD" id="cd01300">
    <property type="entry name" value="YtcJ_like"/>
    <property type="match status" value="1"/>
</dbReference>
<dbReference type="Pfam" id="PF07969">
    <property type="entry name" value="Amidohydro_3"/>
    <property type="match status" value="1"/>
</dbReference>
<dbReference type="InterPro" id="IPR033932">
    <property type="entry name" value="YtcJ-like"/>
</dbReference>
<evidence type="ECO:0000313" key="2">
    <source>
        <dbReference type="EMBL" id="MDO6965312.1"/>
    </source>
</evidence>
<keyword evidence="3" id="KW-1185">Reference proteome</keyword>
<dbReference type="InterPro" id="IPR013108">
    <property type="entry name" value="Amidohydro_3"/>
</dbReference>
<feature type="domain" description="Amidohydrolase 3" evidence="1">
    <location>
        <begin position="50"/>
        <end position="547"/>
    </location>
</feature>
<dbReference type="Gene3D" id="3.10.310.70">
    <property type="match status" value="1"/>
</dbReference>
<organism evidence="2 3">
    <name type="scientific">Rhizobium alvei</name>
    <dbReference type="NCBI Taxonomy" id="1132659"/>
    <lineage>
        <taxon>Bacteria</taxon>
        <taxon>Pseudomonadati</taxon>
        <taxon>Pseudomonadota</taxon>
        <taxon>Alphaproteobacteria</taxon>
        <taxon>Hyphomicrobiales</taxon>
        <taxon>Rhizobiaceae</taxon>
        <taxon>Rhizobium/Agrobacterium group</taxon>
        <taxon>Rhizobium</taxon>
    </lineage>
</organism>
<gene>
    <name evidence="2" type="ORF">Q4481_15200</name>
</gene>
<evidence type="ECO:0000259" key="1">
    <source>
        <dbReference type="Pfam" id="PF07969"/>
    </source>
</evidence>
<dbReference type="SUPFAM" id="SSF51556">
    <property type="entry name" value="Metallo-dependent hydrolases"/>
    <property type="match status" value="1"/>
</dbReference>
<protein>
    <submittedName>
        <fullName evidence="2">Amidohydrolase</fullName>
        <ecNumber evidence="2">3.5.-.-</ecNumber>
    </submittedName>
</protein>
<dbReference type="EMBL" id="JAUOZU010000010">
    <property type="protein sequence ID" value="MDO6965312.1"/>
    <property type="molecule type" value="Genomic_DNA"/>
</dbReference>
<dbReference type="RefSeq" id="WP_304377238.1">
    <property type="nucleotide sequence ID" value="NZ_JAUOZU010000010.1"/>
</dbReference>
<name>A0ABT8YNT2_9HYPH</name>
<dbReference type="Gene3D" id="2.30.40.10">
    <property type="entry name" value="Urease, subunit C, domain 1"/>
    <property type="match status" value="1"/>
</dbReference>
<dbReference type="Proteomes" id="UP001174932">
    <property type="component" value="Unassembled WGS sequence"/>
</dbReference>
<reference evidence="2" key="1">
    <citation type="journal article" date="2015" name="Int. J. Syst. Evol. Microbiol.">
        <title>Rhizobium alvei sp. nov., isolated from a freshwater river.</title>
        <authorList>
            <person name="Sheu S.Y."/>
            <person name="Huang H.W."/>
            <person name="Young C.C."/>
            <person name="Chen W.M."/>
        </authorList>
    </citation>
    <scope>NUCLEOTIDE SEQUENCE</scope>
    <source>
        <strain evidence="2">TNR-22</strain>
    </source>
</reference>
<dbReference type="Gene3D" id="3.20.20.140">
    <property type="entry name" value="Metal-dependent hydrolases"/>
    <property type="match status" value="1"/>
</dbReference>
<reference evidence="2" key="2">
    <citation type="submission" date="2023-07" db="EMBL/GenBank/DDBJ databases">
        <authorList>
            <person name="Shen H."/>
        </authorList>
    </citation>
    <scope>NUCLEOTIDE SEQUENCE</scope>
    <source>
        <strain evidence="2">TNR-22</strain>
    </source>
</reference>
<comment type="caution">
    <text evidence="2">The sequence shown here is derived from an EMBL/GenBank/DDBJ whole genome shotgun (WGS) entry which is preliminary data.</text>
</comment>
<dbReference type="PANTHER" id="PTHR22642:SF2">
    <property type="entry name" value="PROTEIN LONG AFTER FAR-RED 3"/>
    <property type="match status" value="1"/>
</dbReference>
<dbReference type="SUPFAM" id="SSF51338">
    <property type="entry name" value="Composite domain of metallo-dependent hydrolases"/>
    <property type="match status" value="1"/>
</dbReference>
<dbReference type="EC" id="3.5.-.-" evidence="2"/>
<dbReference type="GO" id="GO:0016787">
    <property type="term" value="F:hydrolase activity"/>
    <property type="evidence" value="ECO:0007669"/>
    <property type="project" value="UniProtKB-KW"/>
</dbReference>
<dbReference type="InterPro" id="IPR032466">
    <property type="entry name" value="Metal_Hydrolase"/>
</dbReference>
<proteinExistence type="predicted"/>
<dbReference type="PANTHER" id="PTHR22642">
    <property type="entry name" value="IMIDAZOLONEPROPIONASE"/>
    <property type="match status" value="1"/>
</dbReference>